<protein>
    <submittedName>
        <fullName evidence="1">Type III secretion system chaperone YscW</fullName>
    </submittedName>
</protein>
<evidence type="ECO:0000313" key="2">
    <source>
        <dbReference type="EMBL" id="SDU94436.1"/>
    </source>
</evidence>
<dbReference type="Proteomes" id="UP000199620">
    <property type="component" value="Chromosome I"/>
</dbReference>
<dbReference type="Proteomes" id="UP000325296">
    <property type="component" value="Unassembled WGS sequence"/>
</dbReference>
<dbReference type="EMBL" id="LT629800">
    <property type="protein sequence ID" value="SDU94436.1"/>
    <property type="molecule type" value="Genomic_DNA"/>
</dbReference>
<dbReference type="NCBIfam" id="TIGR02567">
    <property type="entry name" value="YscW"/>
    <property type="match status" value="1"/>
</dbReference>
<evidence type="ECO:0000313" key="1">
    <source>
        <dbReference type="EMBL" id="KAA2233806.1"/>
    </source>
</evidence>
<proteinExistence type="predicted"/>
<accession>A0A5B2V4H0</accession>
<name>A0A5B2V4H0_9PSED</name>
<evidence type="ECO:0000313" key="4">
    <source>
        <dbReference type="Proteomes" id="UP000325296"/>
    </source>
</evidence>
<evidence type="ECO:0000313" key="3">
    <source>
        <dbReference type="Proteomes" id="UP000199620"/>
    </source>
</evidence>
<organism evidence="1 4">
    <name type="scientific">Pseudomonas brenneri</name>
    <dbReference type="NCBI Taxonomy" id="129817"/>
    <lineage>
        <taxon>Bacteria</taxon>
        <taxon>Pseudomonadati</taxon>
        <taxon>Pseudomonadota</taxon>
        <taxon>Gammaproteobacteria</taxon>
        <taxon>Pseudomonadales</taxon>
        <taxon>Pseudomonadaceae</taxon>
        <taxon>Pseudomonas</taxon>
    </lineage>
</organism>
<dbReference type="RefSeq" id="WP_090291211.1">
    <property type="nucleotide sequence ID" value="NZ_BMNU01000001.1"/>
</dbReference>
<reference evidence="1 4" key="2">
    <citation type="submission" date="2019-09" db="EMBL/GenBank/DDBJ databases">
        <title>Draft genome sequence of Pseudomonas brenneri CCUG 51514(T).</title>
        <authorList>
            <person name="Tunovic T."/>
            <person name="Pineiro-Iglesias B."/>
            <person name="Unosson C."/>
            <person name="Inganas E."/>
            <person name="Ohlen M."/>
            <person name="Cardew S."/>
            <person name="Jensie-Markopoulos S."/>
            <person name="Salva-Serra F."/>
            <person name="Jaen-Luchoro D."/>
            <person name="Svensson-Stadler L."/>
            <person name="Chun J."/>
            <person name="Moore E."/>
        </authorList>
    </citation>
    <scope>NUCLEOTIDE SEQUENCE [LARGE SCALE GENOMIC DNA]</scope>
    <source>
        <strain evidence="1 4">CCUG 51514</strain>
    </source>
</reference>
<dbReference type="PROSITE" id="PS51257">
    <property type="entry name" value="PROKAR_LIPOPROTEIN"/>
    <property type="match status" value="1"/>
</dbReference>
<keyword evidence="3" id="KW-1185">Reference proteome</keyword>
<dbReference type="EMBL" id="VUOL01000001">
    <property type="protein sequence ID" value="KAA2233806.1"/>
    <property type="molecule type" value="Genomic_DNA"/>
</dbReference>
<dbReference type="InterPro" id="IPR053740">
    <property type="entry name" value="T3SS_Pilotin"/>
</dbReference>
<dbReference type="AlphaFoldDB" id="A0A5B2V4H0"/>
<reference evidence="2 3" key="1">
    <citation type="submission" date="2016-10" db="EMBL/GenBank/DDBJ databases">
        <authorList>
            <person name="Varghese N."/>
            <person name="Submissions S."/>
        </authorList>
    </citation>
    <scope>NUCLEOTIDE SEQUENCE [LARGE SCALE GENOMIC DNA]</scope>
    <source>
        <strain evidence="2 3">BS2771</strain>
    </source>
</reference>
<dbReference type="Gene3D" id="2.60.40.2990">
    <property type="match status" value="1"/>
</dbReference>
<dbReference type="OrthoDB" id="6964201at2"/>
<sequence>MRKTLLFSVFLALGGCVSVPSPPAKLIDMRGQVRTPSPISQPAYVSVRLYSVIQQQLRLVAQARYRVTALPLHFAFRLMPTQVVGDGLLVRSELAWSDDGAVQSRSWQSVVPGESMNIQLGQLLCYPKCTISVATK</sequence>
<gene>
    <name evidence="1" type="primary">yscW</name>
    <name evidence="1" type="ORF">F1720_01920</name>
    <name evidence="2" type="ORF">SAMN04490181_1938</name>
</gene>